<dbReference type="Pfam" id="PF13480">
    <property type="entry name" value="Acetyltransf_6"/>
    <property type="match status" value="1"/>
</dbReference>
<feature type="region of interest" description="Disordered" evidence="1">
    <location>
        <begin position="424"/>
        <end position="443"/>
    </location>
</feature>
<dbReference type="RefSeq" id="WP_267989660.1">
    <property type="nucleotide sequence ID" value="NZ_JAPJZI010000001.1"/>
</dbReference>
<keyword evidence="3" id="KW-0012">Acyltransferase</keyword>
<accession>A0A9X3UGX0</accession>
<dbReference type="Proteomes" id="UP001151234">
    <property type="component" value="Unassembled WGS sequence"/>
</dbReference>
<dbReference type="AlphaFoldDB" id="A0A9X3UGX0"/>
<reference evidence="3" key="1">
    <citation type="submission" date="2022-11" db="EMBL/GenBank/DDBJ databases">
        <title>Draft genome sequence of Hoeflea poritis E7-10 and Hoeflea prorocentri PM5-8, separated from scleractinian coral Porites lutea and marine dinoflagellate.</title>
        <authorList>
            <person name="Zhang G."/>
            <person name="Wei Q."/>
            <person name="Cai L."/>
        </authorList>
    </citation>
    <scope>NUCLEOTIDE SEQUENCE</scope>
    <source>
        <strain evidence="3">PM5-8</strain>
    </source>
</reference>
<gene>
    <name evidence="3" type="ORF">OQ273_06515</name>
</gene>
<feature type="domain" description="BioF2-like acetyltransferase" evidence="2">
    <location>
        <begin position="207"/>
        <end position="357"/>
    </location>
</feature>
<evidence type="ECO:0000259" key="2">
    <source>
        <dbReference type="Pfam" id="PF13480"/>
    </source>
</evidence>
<dbReference type="InterPro" id="IPR038740">
    <property type="entry name" value="BioF2-like_GNAT_dom"/>
</dbReference>
<proteinExistence type="predicted"/>
<comment type="caution">
    <text evidence="3">The sequence shown here is derived from an EMBL/GenBank/DDBJ whole genome shotgun (WGS) entry which is preliminary data.</text>
</comment>
<name>A0A9X3UGX0_9HYPH</name>
<organism evidence="3 4">
    <name type="scientific">Hoeflea prorocentri</name>
    <dbReference type="NCBI Taxonomy" id="1922333"/>
    <lineage>
        <taxon>Bacteria</taxon>
        <taxon>Pseudomonadati</taxon>
        <taxon>Pseudomonadota</taxon>
        <taxon>Alphaproteobacteria</taxon>
        <taxon>Hyphomicrobiales</taxon>
        <taxon>Rhizobiaceae</taxon>
        <taxon>Hoeflea</taxon>
    </lineage>
</organism>
<dbReference type="EMBL" id="JAPJZI010000001">
    <property type="protein sequence ID" value="MDA5398224.1"/>
    <property type="molecule type" value="Genomic_DNA"/>
</dbReference>
<dbReference type="SUPFAM" id="SSF55729">
    <property type="entry name" value="Acyl-CoA N-acyltransferases (Nat)"/>
    <property type="match status" value="1"/>
</dbReference>
<evidence type="ECO:0000256" key="1">
    <source>
        <dbReference type="SAM" id="MobiDB-lite"/>
    </source>
</evidence>
<dbReference type="GO" id="GO:0016746">
    <property type="term" value="F:acyltransferase activity"/>
    <property type="evidence" value="ECO:0007669"/>
    <property type="project" value="UniProtKB-KW"/>
</dbReference>
<evidence type="ECO:0000313" key="4">
    <source>
        <dbReference type="Proteomes" id="UP001151234"/>
    </source>
</evidence>
<protein>
    <submittedName>
        <fullName evidence="3">GNAT family N-acetyltransferase</fullName>
        <ecNumber evidence="3">2.3.1.-</ecNumber>
    </submittedName>
</protein>
<keyword evidence="4" id="KW-1185">Reference proteome</keyword>
<keyword evidence="3" id="KW-0808">Transferase</keyword>
<dbReference type="Gene3D" id="3.40.630.30">
    <property type="match status" value="1"/>
</dbReference>
<sequence length="443" mass="49050">MSFHTANISPVSDEKPMADTPRRIDIGFLSGCRYFAYEAMEDIAALWTGLQRDCVGTPFQTYSWIKAVVAADCPDQGDGKTACFRPLFVVGFVEDKPVVILPLAIRYAMTGKLLTWLGDRISDYHGPLVDRAYASRLPDNLIEAIASLIHSAIPQIDAVHLTRLPASGPDIAKSSLTNASVLAAEYSSHTLALKKDWKGLYAAMRSSKSRQRLRSKYRAFKATGRVSFRRVRGAENCLTAARQILDWKSAQVEEAGRRSPFGTADAPSATRMAIEAALSDADNTSLRVYGLFRDNALTAGMLAFASDRVFYYYVSAYSPQLDSKFSAGIQLLTKTIELAARAGCDSYDLLIGDEKYKNDWADTDVALFNYTRPFTLKGRLICAALHARFSLKKKIMRTPWLDDFGRSTVKTIFGQTARKARLAAREPSRGDKAVSPIQHRPPM</sequence>
<dbReference type="InterPro" id="IPR016181">
    <property type="entry name" value="Acyl_CoA_acyltransferase"/>
</dbReference>
<dbReference type="EC" id="2.3.1.-" evidence="3"/>
<evidence type="ECO:0000313" key="3">
    <source>
        <dbReference type="EMBL" id="MDA5398224.1"/>
    </source>
</evidence>